<evidence type="ECO:0000313" key="1">
    <source>
        <dbReference type="EMBL" id="MFD1292766.1"/>
    </source>
</evidence>
<dbReference type="RefSeq" id="WP_386807584.1">
    <property type="nucleotide sequence ID" value="NZ_JBHTMV010000003.1"/>
</dbReference>
<accession>A0ABW3WKB7</accession>
<proteinExistence type="predicted"/>
<keyword evidence="2" id="KW-1185">Reference proteome</keyword>
<organism evidence="1 2">
    <name type="scientific">Lutibacter holmesii</name>
    <dbReference type="NCBI Taxonomy" id="1137985"/>
    <lineage>
        <taxon>Bacteria</taxon>
        <taxon>Pseudomonadati</taxon>
        <taxon>Bacteroidota</taxon>
        <taxon>Flavobacteriia</taxon>
        <taxon>Flavobacteriales</taxon>
        <taxon>Flavobacteriaceae</taxon>
        <taxon>Lutibacter</taxon>
    </lineage>
</organism>
<comment type="caution">
    <text evidence="1">The sequence shown here is derived from an EMBL/GenBank/DDBJ whole genome shotgun (WGS) entry which is preliminary data.</text>
</comment>
<protein>
    <submittedName>
        <fullName evidence="1">IPExxxVDY family protein</fullName>
    </submittedName>
</protein>
<dbReference type="NCBIfam" id="NF033205">
    <property type="entry name" value="IPExxxVDY"/>
    <property type="match status" value="1"/>
</dbReference>
<name>A0ABW3WKB7_9FLAO</name>
<sequence>MQVLTFEMEEDDYSLVGIHSTEEDYRLAFLMNKYLQLKLKRYKDNLDFKNSKAEFPLFEFKDEHNFINYYLINNKHTQFVHNQENAGLFGGNYSTISYLIPEKKKIDFFLKVEGCYRKIFINNLTEKLNTINQIITAYSIETSTLKSKDHLIF</sequence>
<dbReference type="EMBL" id="JBHTMV010000003">
    <property type="protein sequence ID" value="MFD1292766.1"/>
    <property type="molecule type" value="Genomic_DNA"/>
</dbReference>
<reference evidence="2" key="1">
    <citation type="journal article" date="2019" name="Int. J. Syst. Evol. Microbiol.">
        <title>The Global Catalogue of Microorganisms (GCM) 10K type strain sequencing project: providing services to taxonomists for standard genome sequencing and annotation.</title>
        <authorList>
            <consortium name="The Broad Institute Genomics Platform"/>
            <consortium name="The Broad Institute Genome Sequencing Center for Infectious Disease"/>
            <person name="Wu L."/>
            <person name="Ma J."/>
        </authorList>
    </citation>
    <scope>NUCLEOTIDE SEQUENCE [LARGE SCALE GENOMIC DNA]</scope>
    <source>
        <strain evidence="2">CCUG 62221</strain>
    </source>
</reference>
<dbReference type="Proteomes" id="UP001597241">
    <property type="component" value="Unassembled WGS sequence"/>
</dbReference>
<evidence type="ECO:0000313" key="2">
    <source>
        <dbReference type="Proteomes" id="UP001597241"/>
    </source>
</evidence>
<gene>
    <name evidence="1" type="ORF">ACFQ5N_02865</name>
</gene>
<dbReference type="InterPro" id="IPR047690">
    <property type="entry name" value="IPExxxVDY_fam"/>
</dbReference>